<organism evidence="10 11">
    <name type="scientific">Caryophanon tenue</name>
    <dbReference type="NCBI Taxonomy" id="33978"/>
    <lineage>
        <taxon>Bacteria</taxon>
        <taxon>Bacillati</taxon>
        <taxon>Bacillota</taxon>
        <taxon>Bacilli</taxon>
        <taxon>Bacillales</taxon>
        <taxon>Caryophanaceae</taxon>
        <taxon>Caryophanon</taxon>
    </lineage>
</organism>
<dbReference type="Gene3D" id="6.10.340.10">
    <property type="match status" value="1"/>
</dbReference>
<keyword evidence="11" id="KW-1185">Reference proteome</keyword>
<dbReference type="PROSITE" id="PS50885">
    <property type="entry name" value="HAMP"/>
    <property type="match status" value="1"/>
</dbReference>
<dbReference type="RefSeq" id="WP_066545230.1">
    <property type="nucleotide sequence ID" value="NZ_MASJ01000017.1"/>
</dbReference>
<reference evidence="10 11" key="1">
    <citation type="submission" date="2016-07" db="EMBL/GenBank/DDBJ databases">
        <title>Caryophanon tenue genome sequencing.</title>
        <authorList>
            <person name="Verma A."/>
            <person name="Pal Y."/>
            <person name="Krishnamurthi S."/>
        </authorList>
    </citation>
    <scope>NUCLEOTIDE SEQUENCE [LARGE SCALE GENOMIC DNA]</scope>
    <source>
        <strain evidence="10 11">DSM 14152</strain>
    </source>
</reference>
<comment type="subcellular location">
    <subcellularLocation>
        <location evidence="1">Cell membrane</location>
    </subcellularLocation>
</comment>
<name>A0A1C0YD02_9BACL</name>
<dbReference type="Pfam" id="PF00015">
    <property type="entry name" value="MCPsignal"/>
    <property type="match status" value="1"/>
</dbReference>
<evidence type="ECO:0000313" key="10">
    <source>
        <dbReference type="EMBL" id="OCS85013.1"/>
    </source>
</evidence>
<dbReference type="OrthoDB" id="107771at2"/>
<comment type="caution">
    <text evidence="10">The sequence shown here is derived from an EMBL/GenBank/DDBJ whole genome shotgun (WGS) entry which is preliminary data.</text>
</comment>
<dbReference type="SMART" id="SM00283">
    <property type="entry name" value="MA"/>
    <property type="match status" value="1"/>
</dbReference>
<dbReference type="Proteomes" id="UP000093199">
    <property type="component" value="Unassembled WGS sequence"/>
</dbReference>
<evidence type="ECO:0000313" key="11">
    <source>
        <dbReference type="Proteomes" id="UP000093199"/>
    </source>
</evidence>
<comment type="similarity">
    <text evidence="5">Belongs to the methyl-accepting chemotaxis (MCP) protein family.</text>
</comment>
<dbReference type="PROSITE" id="PS50111">
    <property type="entry name" value="CHEMOTAXIS_TRANSDUC_2"/>
    <property type="match status" value="1"/>
</dbReference>
<evidence type="ECO:0000256" key="6">
    <source>
        <dbReference type="PROSITE-ProRule" id="PRU00284"/>
    </source>
</evidence>
<feature type="transmembrane region" description="Helical" evidence="7">
    <location>
        <begin position="181"/>
        <end position="201"/>
    </location>
</feature>
<dbReference type="SUPFAM" id="SSF58104">
    <property type="entry name" value="Methyl-accepting chemotaxis protein (MCP) signaling domain"/>
    <property type="match status" value="2"/>
</dbReference>
<evidence type="ECO:0000256" key="1">
    <source>
        <dbReference type="ARBA" id="ARBA00004236"/>
    </source>
</evidence>
<evidence type="ECO:0000256" key="2">
    <source>
        <dbReference type="ARBA" id="ARBA00022475"/>
    </source>
</evidence>
<sequence length="561" mass="60708">MSIAKRLSLSFYAVLGVVLILSAVTYFNMNRVEGLVENTMDSRINQVRLVDEIRVDLGMQGLYARQLVIENSTENQALLLDYMQQVDESIATLKTYFTSTEMTNYWEEISIYNEQFNNAAATLMAYVDENNVTSAAQLLTGELEESNTAILTVAQEMLAYQDQQLESNKDGVYEAVATSNITSISLLIVSVLLVLWLIQFIRKTVTLRLQQLEQGAKVLAAGDLTQKDFDVNYHDEIGAIAATFNTLKNNLHSLVHNLQLNAQQVSASAQQLSASTEEVSASAEDISGRLHEAVNLNEGGAVASQESALAVEEAAQGVHRIAEASQVLQNSALDANQLATNGAETIHTAQQRMSEIQASTTDVNVLVKKLATQIDEIEHISSVITGITDQTNLLALNAAIEAARAGDAGKGFAVVADEVRKLAEESKQSAAMITQLTTEIKKDTYNVATAVDQSTHAVDDGVIVIEEAGQAFTNITNAVAHIHAQIQEISATSEEMSAGTEEISASVHEISTLAQDSTQNLRAVSAATQEQTTTMEQVTIIAADLAKNATELEQEAHQFKV</sequence>
<dbReference type="EMBL" id="MASJ01000017">
    <property type="protein sequence ID" value="OCS85013.1"/>
    <property type="molecule type" value="Genomic_DNA"/>
</dbReference>
<dbReference type="PANTHER" id="PTHR32089:SF112">
    <property type="entry name" value="LYSOZYME-LIKE PROTEIN-RELATED"/>
    <property type="match status" value="1"/>
</dbReference>
<proteinExistence type="inferred from homology"/>
<keyword evidence="7" id="KW-0812">Transmembrane</keyword>
<accession>A0A1C0YD02</accession>
<dbReference type="STRING" id="33978.A6M13_14110"/>
<dbReference type="GO" id="GO:0005886">
    <property type="term" value="C:plasma membrane"/>
    <property type="evidence" value="ECO:0007669"/>
    <property type="project" value="UniProtKB-SubCell"/>
</dbReference>
<evidence type="ECO:0000256" key="5">
    <source>
        <dbReference type="ARBA" id="ARBA00029447"/>
    </source>
</evidence>
<dbReference type="GO" id="GO:0007165">
    <property type="term" value="P:signal transduction"/>
    <property type="evidence" value="ECO:0007669"/>
    <property type="project" value="UniProtKB-KW"/>
</dbReference>
<evidence type="ECO:0000256" key="4">
    <source>
        <dbReference type="ARBA" id="ARBA00023224"/>
    </source>
</evidence>
<protein>
    <recommendedName>
        <fullName evidence="12">Chemotaxis protein</fullName>
    </recommendedName>
</protein>
<dbReference type="CDD" id="cd06225">
    <property type="entry name" value="HAMP"/>
    <property type="match status" value="1"/>
</dbReference>
<feature type="transmembrane region" description="Helical" evidence="7">
    <location>
        <begin position="7"/>
        <end position="27"/>
    </location>
</feature>
<dbReference type="SMART" id="SM00304">
    <property type="entry name" value="HAMP"/>
    <property type="match status" value="1"/>
</dbReference>
<evidence type="ECO:0008006" key="12">
    <source>
        <dbReference type="Google" id="ProtNLM"/>
    </source>
</evidence>
<evidence type="ECO:0000256" key="7">
    <source>
        <dbReference type="SAM" id="Phobius"/>
    </source>
</evidence>
<evidence type="ECO:0000256" key="3">
    <source>
        <dbReference type="ARBA" id="ARBA00023136"/>
    </source>
</evidence>
<dbReference type="Gene3D" id="1.10.287.950">
    <property type="entry name" value="Methyl-accepting chemotaxis protein"/>
    <property type="match status" value="1"/>
</dbReference>
<keyword evidence="7" id="KW-1133">Transmembrane helix</keyword>
<evidence type="ECO:0000259" key="8">
    <source>
        <dbReference type="PROSITE" id="PS50111"/>
    </source>
</evidence>
<dbReference type="InterPro" id="IPR003660">
    <property type="entry name" value="HAMP_dom"/>
</dbReference>
<dbReference type="Pfam" id="PF00672">
    <property type="entry name" value="HAMP"/>
    <property type="match status" value="1"/>
</dbReference>
<keyword evidence="3 7" id="KW-0472">Membrane</keyword>
<dbReference type="AlphaFoldDB" id="A0A1C0YD02"/>
<feature type="domain" description="Methyl-accepting transducer" evidence="8">
    <location>
        <begin position="275"/>
        <end position="511"/>
    </location>
</feature>
<keyword evidence="4 6" id="KW-0807">Transducer</keyword>
<dbReference type="InterPro" id="IPR024478">
    <property type="entry name" value="HlyB_4HB_MCP"/>
</dbReference>
<keyword evidence="2" id="KW-1003">Cell membrane</keyword>
<evidence type="ECO:0000259" key="9">
    <source>
        <dbReference type="PROSITE" id="PS50885"/>
    </source>
</evidence>
<dbReference type="CDD" id="cd11386">
    <property type="entry name" value="MCP_signal"/>
    <property type="match status" value="1"/>
</dbReference>
<dbReference type="PANTHER" id="PTHR32089">
    <property type="entry name" value="METHYL-ACCEPTING CHEMOTAXIS PROTEIN MCPB"/>
    <property type="match status" value="1"/>
</dbReference>
<gene>
    <name evidence="10" type="ORF">A6M13_14110</name>
</gene>
<dbReference type="Pfam" id="PF12729">
    <property type="entry name" value="4HB_MCP_1"/>
    <property type="match status" value="1"/>
</dbReference>
<dbReference type="InterPro" id="IPR004089">
    <property type="entry name" value="MCPsignal_dom"/>
</dbReference>
<feature type="domain" description="HAMP" evidence="9">
    <location>
        <begin position="203"/>
        <end position="256"/>
    </location>
</feature>